<dbReference type="Proteomes" id="UP001208690">
    <property type="component" value="Unassembled WGS sequence"/>
</dbReference>
<dbReference type="SUPFAM" id="SSF54593">
    <property type="entry name" value="Glyoxalase/Bleomycin resistance protein/Dihydroxybiphenyl dioxygenase"/>
    <property type="match status" value="1"/>
</dbReference>
<dbReference type="PANTHER" id="PTHR33990:SF2">
    <property type="entry name" value="PHNB-LIKE DOMAIN-CONTAINING PROTEIN"/>
    <property type="match status" value="1"/>
</dbReference>
<accession>A0ABT3BLW8</accession>
<gene>
    <name evidence="2" type="ORF">MUB52_23570</name>
</gene>
<dbReference type="PIRSF" id="PIRSF021700">
    <property type="entry name" value="3_dmu_93_MTrfase"/>
    <property type="match status" value="1"/>
</dbReference>
<protein>
    <submittedName>
        <fullName evidence="2">VOC family protein</fullName>
    </submittedName>
</protein>
<name>A0ABT3BLW8_9RHOB</name>
<dbReference type="RefSeq" id="WP_263846623.1">
    <property type="nucleotide sequence ID" value="NZ_JALIEB010000046.1"/>
</dbReference>
<evidence type="ECO:0000313" key="2">
    <source>
        <dbReference type="EMBL" id="MCV3274419.1"/>
    </source>
</evidence>
<keyword evidence="3" id="KW-1185">Reference proteome</keyword>
<reference evidence="2 3" key="1">
    <citation type="submission" date="2022-04" db="EMBL/GenBank/DDBJ databases">
        <title>Roseobacter sp. WL0113 is a bacterium isolated from neritic sediment.</title>
        <authorList>
            <person name="Wang L."/>
            <person name="He W."/>
            <person name="Zhang D.-F."/>
        </authorList>
    </citation>
    <scope>NUCLEOTIDE SEQUENCE [LARGE SCALE GENOMIC DNA]</scope>
    <source>
        <strain evidence="2 3">WL0113</strain>
    </source>
</reference>
<evidence type="ECO:0000313" key="3">
    <source>
        <dbReference type="Proteomes" id="UP001208690"/>
    </source>
</evidence>
<comment type="caution">
    <text evidence="2">The sequence shown here is derived from an EMBL/GenBank/DDBJ whole genome shotgun (WGS) entry which is preliminary data.</text>
</comment>
<organism evidence="2 3">
    <name type="scientific">Roseobacter sinensis</name>
    <dbReference type="NCBI Taxonomy" id="2931391"/>
    <lineage>
        <taxon>Bacteria</taxon>
        <taxon>Pseudomonadati</taxon>
        <taxon>Pseudomonadota</taxon>
        <taxon>Alphaproteobacteria</taxon>
        <taxon>Rhodobacterales</taxon>
        <taxon>Roseobacteraceae</taxon>
        <taxon>Roseobacter</taxon>
    </lineage>
</organism>
<dbReference type="InterPro" id="IPR028973">
    <property type="entry name" value="PhnB-like"/>
</dbReference>
<proteinExistence type="predicted"/>
<sequence>MTERPNSRLCIFLKEGAEEAACFYAATLPDTTIDHVQTIGPNMSMVLWSCMGTRYTLMDGNEAFAPKQDHSISVATLDQAETDRLWDALTEGGSEGNCGWLCDRFGVHWQIVPTALTHMLSDPDREAASRAQAAMMSMKKIDIAAMRAAFDGLRARSSTMAT</sequence>
<dbReference type="PANTHER" id="PTHR33990">
    <property type="entry name" value="PROTEIN YJDN-RELATED"/>
    <property type="match status" value="1"/>
</dbReference>
<dbReference type="EMBL" id="JALIEB010000046">
    <property type="protein sequence ID" value="MCV3274419.1"/>
    <property type="molecule type" value="Genomic_DNA"/>
</dbReference>
<evidence type="ECO:0000259" key="1">
    <source>
        <dbReference type="Pfam" id="PF06983"/>
    </source>
</evidence>
<dbReference type="InterPro" id="IPR029068">
    <property type="entry name" value="Glyas_Bleomycin-R_OHBP_Dase"/>
</dbReference>
<dbReference type="Gene3D" id="3.10.180.10">
    <property type="entry name" value="2,3-Dihydroxybiphenyl 1,2-Dioxygenase, domain 1"/>
    <property type="match status" value="1"/>
</dbReference>
<dbReference type="InterPro" id="IPR009725">
    <property type="entry name" value="3_dmu_93_MTrfase"/>
</dbReference>
<feature type="domain" description="PhnB-like" evidence="1">
    <location>
        <begin position="10"/>
        <end position="112"/>
    </location>
</feature>
<dbReference type="Pfam" id="PF06983">
    <property type="entry name" value="3-dmu-9_3-mt"/>
    <property type="match status" value="1"/>
</dbReference>